<proteinExistence type="predicted"/>
<accession>A0A382A7F8</accession>
<organism evidence="1">
    <name type="scientific">marine metagenome</name>
    <dbReference type="NCBI Taxonomy" id="408172"/>
    <lineage>
        <taxon>unclassified sequences</taxon>
        <taxon>metagenomes</taxon>
        <taxon>ecological metagenomes</taxon>
    </lineage>
</organism>
<dbReference type="AlphaFoldDB" id="A0A382A7F8"/>
<dbReference type="EMBL" id="UINC01024193">
    <property type="protein sequence ID" value="SVA97354.1"/>
    <property type="molecule type" value="Genomic_DNA"/>
</dbReference>
<feature type="non-terminal residue" evidence="1">
    <location>
        <position position="1"/>
    </location>
</feature>
<name>A0A382A7F8_9ZZZZ</name>
<sequence>VSAKYIWLFVDGESQETFRIRTGDPAWQTSDNGSFEQARCSFDIVAEDGTVFKFQLRVTGGVLESQGVNDADGLIKFLGSKGADIIEGVINRGVRGDQQILWESDGVSVG</sequence>
<evidence type="ECO:0000313" key="1">
    <source>
        <dbReference type="EMBL" id="SVA97354.1"/>
    </source>
</evidence>
<reference evidence="1" key="1">
    <citation type="submission" date="2018-05" db="EMBL/GenBank/DDBJ databases">
        <authorList>
            <person name="Lanie J.A."/>
            <person name="Ng W.-L."/>
            <person name="Kazmierczak K.M."/>
            <person name="Andrzejewski T.M."/>
            <person name="Davidsen T.M."/>
            <person name="Wayne K.J."/>
            <person name="Tettelin H."/>
            <person name="Glass J.I."/>
            <person name="Rusch D."/>
            <person name="Podicherti R."/>
            <person name="Tsui H.-C.T."/>
            <person name="Winkler M.E."/>
        </authorList>
    </citation>
    <scope>NUCLEOTIDE SEQUENCE</scope>
</reference>
<gene>
    <name evidence="1" type="ORF">METZ01_LOCUS150208</name>
</gene>
<protein>
    <submittedName>
        <fullName evidence="1">Uncharacterized protein</fullName>
    </submittedName>
</protein>